<evidence type="ECO:0000256" key="3">
    <source>
        <dbReference type="ARBA" id="ARBA00022837"/>
    </source>
</evidence>
<dbReference type="EMBL" id="JAPFFF010000024">
    <property type="protein sequence ID" value="KAK8850111.1"/>
    <property type="molecule type" value="Genomic_DNA"/>
</dbReference>
<feature type="domain" description="EF-hand" evidence="4">
    <location>
        <begin position="128"/>
        <end position="159"/>
    </location>
</feature>
<accession>A0ABR2HN16</accession>
<keyword evidence="3" id="KW-0106">Calcium</keyword>
<dbReference type="InterPro" id="IPR002048">
    <property type="entry name" value="EF_hand_dom"/>
</dbReference>
<proteinExistence type="predicted"/>
<evidence type="ECO:0000256" key="1">
    <source>
        <dbReference type="ARBA" id="ARBA00022723"/>
    </source>
</evidence>
<dbReference type="PANTHER" id="PTHR45942">
    <property type="entry name" value="PROTEIN PHOSPATASE 3 REGULATORY SUBUNIT B ALPHA ISOFORM TYPE 1"/>
    <property type="match status" value="1"/>
</dbReference>
<feature type="domain" description="EF-hand" evidence="4">
    <location>
        <begin position="19"/>
        <end position="54"/>
    </location>
</feature>
<dbReference type="SUPFAM" id="SSF47473">
    <property type="entry name" value="EF-hand"/>
    <property type="match status" value="1"/>
</dbReference>
<gene>
    <name evidence="5" type="ORF">M9Y10_018222</name>
</gene>
<dbReference type="PROSITE" id="PS50222">
    <property type="entry name" value="EF_HAND_2"/>
    <property type="match status" value="4"/>
</dbReference>
<evidence type="ECO:0000313" key="5">
    <source>
        <dbReference type="EMBL" id="KAK8850111.1"/>
    </source>
</evidence>
<dbReference type="InterPro" id="IPR018247">
    <property type="entry name" value="EF_Hand_1_Ca_BS"/>
</dbReference>
<feature type="domain" description="EF-hand" evidence="4">
    <location>
        <begin position="61"/>
        <end position="88"/>
    </location>
</feature>
<dbReference type="PROSITE" id="PS00018">
    <property type="entry name" value="EF_HAND_1"/>
    <property type="match status" value="4"/>
</dbReference>
<dbReference type="Proteomes" id="UP001470230">
    <property type="component" value="Unassembled WGS sequence"/>
</dbReference>
<keyword evidence="2" id="KW-0677">Repeat</keyword>
<dbReference type="InterPro" id="IPR011992">
    <property type="entry name" value="EF-hand-dom_pair"/>
</dbReference>
<feature type="domain" description="EF-hand" evidence="4">
    <location>
        <begin position="99"/>
        <end position="126"/>
    </location>
</feature>
<evidence type="ECO:0000259" key="4">
    <source>
        <dbReference type="PROSITE" id="PS50222"/>
    </source>
</evidence>
<comment type="caution">
    <text evidence="5">The sequence shown here is derived from an EMBL/GenBank/DDBJ whole genome shotgun (WGS) entry which is preliminary data.</text>
</comment>
<evidence type="ECO:0000313" key="6">
    <source>
        <dbReference type="Proteomes" id="UP001470230"/>
    </source>
</evidence>
<name>A0ABR2HN16_9EUKA</name>
<keyword evidence="1" id="KW-0479">Metal-binding</keyword>
<dbReference type="SMART" id="SM00054">
    <property type="entry name" value="EFh"/>
    <property type="match status" value="4"/>
</dbReference>
<keyword evidence="6" id="KW-1185">Reference proteome</keyword>
<sequence length="159" mass="18552">MPPKKVKIKRANSKNISKEELKLLKKEFRSIDTDHSGELDRKELETFMLKNNFETEFAHLAIKLFDENGDGLISFKEFVNFTQALAKLDKDPNLLQRMLFTTLDKDDSGYLEENEIRSFFRDFADEKLSDEEIHNVIENLDTNCDGKLSFDELMCAFKS</sequence>
<organism evidence="5 6">
    <name type="scientific">Tritrichomonas musculus</name>
    <dbReference type="NCBI Taxonomy" id="1915356"/>
    <lineage>
        <taxon>Eukaryota</taxon>
        <taxon>Metamonada</taxon>
        <taxon>Parabasalia</taxon>
        <taxon>Tritrichomonadida</taxon>
        <taxon>Tritrichomonadidae</taxon>
        <taxon>Tritrichomonas</taxon>
    </lineage>
</organism>
<evidence type="ECO:0000256" key="2">
    <source>
        <dbReference type="ARBA" id="ARBA00022737"/>
    </source>
</evidence>
<dbReference type="Gene3D" id="1.10.238.10">
    <property type="entry name" value="EF-hand"/>
    <property type="match status" value="2"/>
</dbReference>
<dbReference type="Pfam" id="PF13499">
    <property type="entry name" value="EF-hand_7"/>
    <property type="match status" value="2"/>
</dbReference>
<reference evidence="5 6" key="1">
    <citation type="submission" date="2024-04" db="EMBL/GenBank/DDBJ databases">
        <title>Tritrichomonas musculus Genome.</title>
        <authorList>
            <person name="Alves-Ferreira E."/>
            <person name="Grigg M."/>
            <person name="Lorenzi H."/>
            <person name="Galac M."/>
        </authorList>
    </citation>
    <scope>NUCLEOTIDE SEQUENCE [LARGE SCALE GENOMIC DNA]</scope>
    <source>
        <strain evidence="5 6">EAF2021</strain>
    </source>
</reference>
<protein>
    <submittedName>
        <fullName evidence="5">Calcineurin subunit B</fullName>
    </submittedName>
</protein>